<gene>
    <name evidence="3" type="primary">LOC130472194</name>
</gene>
<dbReference type="Pfam" id="PF07727">
    <property type="entry name" value="RVT_2"/>
    <property type="match status" value="1"/>
</dbReference>
<feature type="domain" description="Reverse transcriptase Ty1/copia-type" evidence="1">
    <location>
        <begin position="8"/>
        <end position="88"/>
    </location>
</feature>
<proteinExistence type="predicted"/>
<evidence type="ECO:0000313" key="3">
    <source>
        <dbReference type="RefSeq" id="XP_056698670.1"/>
    </source>
</evidence>
<name>A0ABM3RSR6_SPIOL</name>
<evidence type="ECO:0000313" key="2">
    <source>
        <dbReference type="Proteomes" id="UP000813463"/>
    </source>
</evidence>
<organism evidence="2 3">
    <name type="scientific">Spinacia oleracea</name>
    <name type="common">Spinach</name>
    <dbReference type="NCBI Taxonomy" id="3562"/>
    <lineage>
        <taxon>Eukaryota</taxon>
        <taxon>Viridiplantae</taxon>
        <taxon>Streptophyta</taxon>
        <taxon>Embryophyta</taxon>
        <taxon>Tracheophyta</taxon>
        <taxon>Spermatophyta</taxon>
        <taxon>Magnoliopsida</taxon>
        <taxon>eudicotyledons</taxon>
        <taxon>Gunneridae</taxon>
        <taxon>Pentapetalae</taxon>
        <taxon>Caryophyllales</taxon>
        <taxon>Chenopodiaceae</taxon>
        <taxon>Chenopodioideae</taxon>
        <taxon>Anserineae</taxon>
        <taxon>Spinacia</taxon>
    </lineage>
</organism>
<dbReference type="InterPro" id="IPR013103">
    <property type="entry name" value="RVT_2"/>
</dbReference>
<dbReference type="Proteomes" id="UP000813463">
    <property type="component" value="Chromosome 4"/>
</dbReference>
<dbReference type="PANTHER" id="PTHR11439">
    <property type="entry name" value="GAG-POL-RELATED RETROTRANSPOSON"/>
    <property type="match status" value="1"/>
</dbReference>
<evidence type="ECO:0000259" key="1">
    <source>
        <dbReference type="Pfam" id="PF07727"/>
    </source>
</evidence>
<accession>A0ABM3RSR6</accession>
<sequence>MAFVIAKSDTSLFTFKHGDNKAYLLLYVDDIILCTSSDALCDRLISHLKTEFPISHLGPMNYFLGISVSRTPYMLLFQQKYAHGISKRADSVPPMADPTQYHSLACALRCLTFIRPDVAYAMQHVCLFMHDPREPHLYTLKRILRNIHGTIDHGLHIYPTSTLHLITYTDVD</sequence>
<reference evidence="3" key="2">
    <citation type="submission" date="2025-08" db="UniProtKB">
        <authorList>
            <consortium name="RefSeq"/>
        </authorList>
    </citation>
    <scope>IDENTIFICATION</scope>
    <source>
        <tissue evidence="3">Leaf</tissue>
    </source>
</reference>
<keyword evidence="2" id="KW-1185">Reference proteome</keyword>
<dbReference type="PANTHER" id="PTHR11439:SF524">
    <property type="entry name" value="RNA-DIRECTED DNA POLYMERASE, PROTEIN KINASE RLK-PELLE-DLSV FAMILY"/>
    <property type="match status" value="1"/>
</dbReference>
<dbReference type="GeneID" id="130472194"/>
<dbReference type="RefSeq" id="XP_056698670.1">
    <property type="nucleotide sequence ID" value="XM_056842692.1"/>
</dbReference>
<protein>
    <submittedName>
        <fullName evidence="3">Uncharacterized mitochondrial protein AtMg00810-like</fullName>
    </submittedName>
</protein>
<reference evidence="2" key="1">
    <citation type="journal article" date="2021" name="Nat. Commun.">
        <title>Genomic analyses provide insights into spinach domestication and the genetic basis of agronomic traits.</title>
        <authorList>
            <person name="Cai X."/>
            <person name="Sun X."/>
            <person name="Xu C."/>
            <person name="Sun H."/>
            <person name="Wang X."/>
            <person name="Ge C."/>
            <person name="Zhang Z."/>
            <person name="Wang Q."/>
            <person name="Fei Z."/>
            <person name="Jiao C."/>
            <person name="Wang Q."/>
        </authorList>
    </citation>
    <scope>NUCLEOTIDE SEQUENCE [LARGE SCALE GENOMIC DNA]</scope>
    <source>
        <strain evidence="2">cv. Varoflay</strain>
    </source>
</reference>